<gene>
    <name evidence="2" type="ORF">PACLA_8A038475</name>
</gene>
<dbReference type="Proteomes" id="UP001152795">
    <property type="component" value="Unassembled WGS sequence"/>
</dbReference>
<protein>
    <submittedName>
        <fullName evidence="2">Uncharacterized protein</fullName>
    </submittedName>
</protein>
<proteinExistence type="predicted"/>
<accession>A0A7D9EQX0</accession>
<reference evidence="2" key="1">
    <citation type="submission" date="2020-04" db="EMBL/GenBank/DDBJ databases">
        <authorList>
            <person name="Alioto T."/>
            <person name="Alioto T."/>
            <person name="Gomez Garrido J."/>
        </authorList>
    </citation>
    <scope>NUCLEOTIDE SEQUENCE</scope>
    <source>
        <strain evidence="2">A484AB</strain>
    </source>
</reference>
<evidence type="ECO:0000313" key="2">
    <source>
        <dbReference type="EMBL" id="CAB4013118.1"/>
    </source>
</evidence>
<dbReference type="AlphaFoldDB" id="A0A7D9EQX0"/>
<comment type="caution">
    <text evidence="2">The sequence shown here is derived from an EMBL/GenBank/DDBJ whole genome shotgun (WGS) entry which is preliminary data.</text>
</comment>
<organism evidence="2 3">
    <name type="scientific">Paramuricea clavata</name>
    <name type="common">Red gorgonian</name>
    <name type="synonym">Violescent sea-whip</name>
    <dbReference type="NCBI Taxonomy" id="317549"/>
    <lineage>
        <taxon>Eukaryota</taxon>
        <taxon>Metazoa</taxon>
        <taxon>Cnidaria</taxon>
        <taxon>Anthozoa</taxon>
        <taxon>Octocorallia</taxon>
        <taxon>Malacalcyonacea</taxon>
        <taxon>Plexauridae</taxon>
        <taxon>Paramuricea</taxon>
    </lineage>
</organism>
<name>A0A7D9EQX0_PARCT</name>
<sequence length="124" mass="14156">MSTTNLQSKHKQSDSVMEEGEQNEALNFIQPSTSKKGKLSGFERNKRWREKKGSDFKKVESARVEKIRKNRIAQMSPTELNKYKMAACERKRKSRMLKKQKEMENAGSSLTETVGSSSMHANGN</sequence>
<keyword evidence="3" id="KW-1185">Reference proteome</keyword>
<feature type="compositionally biased region" description="Polar residues" evidence="1">
    <location>
        <begin position="106"/>
        <end position="124"/>
    </location>
</feature>
<feature type="compositionally biased region" description="Basic and acidic residues" evidence="1">
    <location>
        <begin position="41"/>
        <end position="61"/>
    </location>
</feature>
<evidence type="ECO:0000256" key="1">
    <source>
        <dbReference type="SAM" id="MobiDB-lite"/>
    </source>
</evidence>
<dbReference type="EMBL" id="CACRXK020007761">
    <property type="protein sequence ID" value="CAB4013118.1"/>
    <property type="molecule type" value="Genomic_DNA"/>
</dbReference>
<evidence type="ECO:0000313" key="3">
    <source>
        <dbReference type="Proteomes" id="UP001152795"/>
    </source>
</evidence>
<feature type="region of interest" description="Disordered" evidence="1">
    <location>
        <begin position="1"/>
        <end position="61"/>
    </location>
</feature>
<feature type="region of interest" description="Disordered" evidence="1">
    <location>
        <begin position="91"/>
        <end position="124"/>
    </location>
</feature>